<feature type="transmembrane region" description="Helical" evidence="6">
    <location>
        <begin position="74"/>
        <end position="106"/>
    </location>
</feature>
<name>A0ABZ1YSM3_9NOCA</name>
<evidence type="ECO:0000313" key="7">
    <source>
        <dbReference type="EMBL" id="WUV44901.1"/>
    </source>
</evidence>
<evidence type="ECO:0000256" key="2">
    <source>
        <dbReference type="ARBA" id="ARBA00022475"/>
    </source>
</evidence>
<dbReference type="Proteomes" id="UP001432062">
    <property type="component" value="Chromosome"/>
</dbReference>
<evidence type="ECO:0000256" key="5">
    <source>
        <dbReference type="ARBA" id="ARBA00023136"/>
    </source>
</evidence>
<feature type="transmembrane region" description="Helical" evidence="6">
    <location>
        <begin position="162"/>
        <end position="184"/>
    </location>
</feature>
<protein>
    <submittedName>
        <fullName evidence="7">Cobalt ECF transporter T component CbiQ</fullName>
    </submittedName>
</protein>
<sequence length="313" mass="34134">MTASTDPRPVSAPDWLLTREVALCPCGCIGKRRKGSYVENTLTGGADLLRQVMFSDDTAARRGLLQRVDARVKIVTLFGLLLVGAFLHAIAALIVLYAATLVLAAWSALPVGFFVKRVWLFVPIFTGIVLIPATLSMVTDGEVIVTLWHWHGRAEGITRQGLMSALLVVARVASSISLVVLLTLTTPWTRLLASLRTLGVPRMFILIIGMAYRYLFLLLATVTDMYQARKARTVGAEKHDKHARRFVFATAGALIGKSMAMSEEVHQAMVARGYRGDAKVLAQPRLSRIDLLYAPAVAVFGAALLVGEHVITR</sequence>
<dbReference type="InterPro" id="IPR051611">
    <property type="entry name" value="ECF_transporter_component"/>
</dbReference>
<accession>A0ABZ1YSM3</accession>
<keyword evidence="8" id="KW-1185">Reference proteome</keyword>
<evidence type="ECO:0000256" key="3">
    <source>
        <dbReference type="ARBA" id="ARBA00022692"/>
    </source>
</evidence>
<dbReference type="RefSeq" id="WP_329408115.1">
    <property type="nucleotide sequence ID" value="NZ_CP109441.1"/>
</dbReference>
<dbReference type="InterPro" id="IPR003339">
    <property type="entry name" value="ABC/ECF_trnsptr_transmembrane"/>
</dbReference>
<keyword evidence="5 6" id="KW-0472">Membrane</keyword>
<comment type="subcellular location">
    <subcellularLocation>
        <location evidence="1">Cell membrane</location>
        <topology evidence="1">Multi-pass membrane protein</topology>
    </subcellularLocation>
</comment>
<keyword evidence="4 6" id="KW-1133">Transmembrane helix</keyword>
<keyword evidence="3 6" id="KW-0812">Transmembrane</keyword>
<evidence type="ECO:0000256" key="1">
    <source>
        <dbReference type="ARBA" id="ARBA00004651"/>
    </source>
</evidence>
<organism evidence="7 8">
    <name type="scientific">Nocardia vinacea</name>
    <dbReference type="NCBI Taxonomy" id="96468"/>
    <lineage>
        <taxon>Bacteria</taxon>
        <taxon>Bacillati</taxon>
        <taxon>Actinomycetota</taxon>
        <taxon>Actinomycetes</taxon>
        <taxon>Mycobacteriales</taxon>
        <taxon>Nocardiaceae</taxon>
        <taxon>Nocardia</taxon>
    </lineage>
</organism>
<dbReference type="EMBL" id="CP109441">
    <property type="protein sequence ID" value="WUV44901.1"/>
    <property type="molecule type" value="Genomic_DNA"/>
</dbReference>
<evidence type="ECO:0000256" key="6">
    <source>
        <dbReference type="SAM" id="Phobius"/>
    </source>
</evidence>
<gene>
    <name evidence="7" type="primary">cbiQ</name>
    <name evidence="7" type="ORF">OG563_38125</name>
</gene>
<dbReference type="CDD" id="cd16914">
    <property type="entry name" value="EcfT"/>
    <property type="match status" value="1"/>
</dbReference>
<dbReference type="Pfam" id="PF02361">
    <property type="entry name" value="CbiQ"/>
    <property type="match status" value="1"/>
</dbReference>
<feature type="transmembrane region" description="Helical" evidence="6">
    <location>
        <begin position="204"/>
        <end position="222"/>
    </location>
</feature>
<dbReference type="InterPro" id="IPR012809">
    <property type="entry name" value="ECF_CbiQ"/>
</dbReference>
<reference evidence="7" key="1">
    <citation type="submission" date="2022-10" db="EMBL/GenBank/DDBJ databases">
        <title>The complete genomes of actinobacterial strains from the NBC collection.</title>
        <authorList>
            <person name="Joergensen T.S."/>
            <person name="Alvarez Arevalo M."/>
            <person name="Sterndorff E.B."/>
            <person name="Faurdal D."/>
            <person name="Vuksanovic O."/>
            <person name="Mourched A.-S."/>
            <person name="Charusanti P."/>
            <person name="Shaw S."/>
            <person name="Blin K."/>
            <person name="Weber T."/>
        </authorList>
    </citation>
    <scope>NUCLEOTIDE SEQUENCE</scope>
    <source>
        <strain evidence="7">NBC_01482</strain>
    </source>
</reference>
<evidence type="ECO:0000256" key="4">
    <source>
        <dbReference type="ARBA" id="ARBA00022989"/>
    </source>
</evidence>
<keyword evidence="2" id="KW-1003">Cell membrane</keyword>
<dbReference type="NCBIfam" id="TIGR02454">
    <property type="entry name" value="ECF_T_CbiQ"/>
    <property type="match status" value="1"/>
</dbReference>
<dbReference type="PANTHER" id="PTHR34857">
    <property type="entry name" value="SLL0384 PROTEIN"/>
    <property type="match status" value="1"/>
</dbReference>
<feature type="transmembrane region" description="Helical" evidence="6">
    <location>
        <begin position="118"/>
        <end position="150"/>
    </location>
</feature>
<proteinExistence type="predicted"/>
<feature type="transmembrane region" description="Helical" evidence="6">
    <location>
        <begin position="291"/>
        <end position="311"/>
    </location>
</feature>
<dbReference type="PANTHER" id="PTHR34857:SF2">
    <property type="entry name" value="SLL0384 PROTEIN"/>
    <property type="match status" value="1"/>
</dbReference>
<evidence type="ECO:0000313" key="8">
    <source>
        <dbReference type="Proteomes" id="UP001432062"/>
    </source>
</evidence>